<keyword evidence="3" id="KW-1185">Reference proteome</keyword>
<name>A0A1T4KFU9_9BACT</name>
<dbReference type="SUPFAM" id="SSF82549">
    <property type="entry name" value="DAK1/DegV-like"/>
    <property type="match status" value="1"/>
</dbReference>
<dbReference type="Gene3D" id="3.40.50.10170">
    <property type="match status" value="1"/>
</dbReference>
<dbReference type="Proteomes" id="UP000190389">
    <property type="component" value="Unassembled WGS sequence"/>
</dbReference>
<dbReference type="Gene3D" id="3.30.1180.10">
    <property type="match status" value="1"/>
</dbReference>
<gene>
    <name evidence="2" type="ORF">SAMN02745154_00045</name>
</gene>
<dbReference type="Pfam" id="PF02645">
    <property type="entry name" value="DegV"/>
    <property type="match status" value="1"/>
</dbReference>
<dbReference type="GO" id="GO:0008289">
    <property type="term" value="F:lipid binding"/>
    <property type="evidence" value="ECO:0007669"/>
    <property type="project" value="UniProtKB-KW"/>
</dbReference>
<dbReference type="PANTHER" id="PTHR33434:SF2">
    <property type="entry name" value="FATTY ACID-BINDING PROTEIN TM_1468"/>
    <property type="match status" value="1"/>
</dbReference>
<evidence type="ECO:0000256" key="1">
    <source>
        <dbReference type="ARBA" id="ARBA00023121"/>
    </source>
</evidence>
<proteinExistence type="predicted"/>
<protein>
    <submittedName>
        <fullName evidence="2">EDD domain protein, DegV family</fullName>
    </submittedName>
</protein>
<dbReference type="InterPro" id="IPR043168">
    <property type="entry name" value="DegV_C"/>
</dbReference>
<organism evidence="2 3">
    <name type="scientific">Mycoplasmopsis verecunda</name>
    <dbReference type="NCBI Taxonomy" id="171291"/>
    <lineage>
        <taxon>Bacteria</taxon>
        <taxon>Bacillati</taxon>
        <taxon>Mycoplasmatota</taxon>
        <taxon>Mycoplasmoidales</taxon>
        <taxon>Metamycoplasmataceae</taxon>
        <taxon>Mycoplasmopsis</taxon>
    </lineage>
</organism>
<accession>A0A1T4KFU9</accession>
<dbReference type="OrthoDB" id="384457at2"/>
<dbReference type="RefSeq" id="WP_078746797.1">
    <property type="nucleotide sequence ID" value="NZ_CP137850.1"/>
</dbReference>
<dbReference type="EMBL" id="FUXF01000002">
    <property type="protein sequence ID" value="SJZ41318.1"/>
    <property type="molecule type" value="Genomic_DNA"/>
</dbReference>
<dbReference type="PROSITE" id="PS51482">
    <property type="entry name" value="DEGV"/>
    <property type="match status" value="1"/>
</dbReference>
<dbReference type="AlphaFoldDB" id="A0A1T4KFU9"/>
<dbReference type="NCBIfam" id="TIGR00762">
    <property type="entry name" value="DegV"/>
    <property type="match status" value="1"/>
</dbReference>
<keyword evidence="1" id="KW-0446">Lipid-binding</keyword>
<sequence>MKKLGIILDSFCGLYEKEAHEMNFKFIPLQVDIDGEVYQDGLSDKIEVLNKMSEAKSLKTSSPKLEIINNVVKEASEQYDEVIYLGIHPALSSTSNHVRTVANEYKNVYVFENHWSGYQLVNAAKYALKLRKEGLDLKEIFTELQKIDTQSATYLVPFDMKYMIQGGRLHGVKKFIMTTIKMIPILEYTYEGKVTPVFLKRTSSGAITKAMEKAYYFPDDVTQYEFNWMHGTSQQVNDEVIKMAKDLDITLAHEQITSSVIAIHTGPEAFAITVMPKLNLD</sequence>
<evidence type="ECO:0000313" key="2">
    <source>
        <dbReference type="EMBL" id="SJZ41318.1"/>
    </source>
</evidence>
<dbReference type="STRING" id="171291.SAMN02745154_00045"/>
<evidence type="ECO:0000313" key="3">
    <source>
        <dbReference type="Proteomes" id="UP000190389"/>
    </source>
</evidence>
<dbReference type="InterPro" id="IPR003797">
    <property type="entry name" value="DegV"/>
</dbReference>
<reference evidence="3" key="1">
    <citation type="submission" date="2017-02" db="EMBL/GenBank/DDBJ databases">
        <authorList>
            <person name="Varghese N."/>
            <person name="Submissions S."/>
        </authorList>
    </citation>
    <scope>NUCLEOTIDE SEQUENCE [LARGE SCALE GENOMIC DNA]</scope>
    <source>
        <strain evidence="3">ATCC 27862</strain>
    </source>
</reference>
<dbReference type="PANTHER" id="PTHR33434">
    <property type="entry name" value="DEGV DOMAIN-CONTAINING PROTEIN DR_1986-RELATED"/>
    <property type="match status" value="1"/>
</dbReference>
<dbReference type="InterPro" id="IPR050270">
    <property type="entry name" value="DegV_domain_contain"/>
</dbReference>